<evidence type="ECO:0000313" key="3">
    <source>
        <dbReference type="Proteomes" id="UP000435837"/>
    </source>
</evidence>
<accession>A0A640RYV1</accession>
<dbReference type="Proteomes" id="UP000435837">
    <property type="component" value="Unassembled WGS sequence"/>
</dbReference>
<comment type="caution">
    <text evidence="2">The sequence shown here is derived from an EMBL/GenBank/DDBJ whole genome shotgun (WGS) entry which is preliminary data.</text>
</comment>
<organism evidence="2 3">
    <name type="scientific">Streptomyces caniferus</name>
    <dbReference type="NCBI Taxonomy" id="285557"/>
    <lineage>
        <taxon>Bacteria</taxon>
        <taxon>Bacillati</taxon>
        <taxon>Actinomycetota</taxon>
        <taxon>Actinomycetes</taxon>
        <taxon>Kitasatosporales</taxon>
        <taxon>Streptomycetaceae</taxon>
        <taxon>Streptomyces</taxon>
    </lineage>
</organism>
<evidence type="ECO:0000259" key="1">
    <source>
        <dbReference type="Pfam" id="PF20248"/>
    </source>
</evidence>
<protein>
    <recommendedName>
        <fullName evidence="1">DUF6603 domain-containing protein</fullName>
    </recommendedName>
</protein>
<dbReference type="InterPro" id="IPR046538">
    <property type="entry name" value="DUF6603"/>
</dbReference>
<name>A0A640RYV1_9ACTN</name>
<dbReference type="OrthoDB" id="535891at2"/>
<dbReference type="RefSeq" id="WP_159469204.1">
    <property type="nucleotide sequence ID" value="NZ_BAAATH010000054.1"/>
</dbReference>
<gene>
    <name evidence="2" type="ORF">Scani_03180</name>
</gene>
<feature type="domain" description="DUF6603" evidence="1">
    <location>
        <begin position="879"/>
        <end position="1347"/>
    </location>
</feature>
<proteinExistence type="predicted"/>
<dbReference type="EMBL" id="BLIN01000001">
    <property type="protein sequence ID" value="GFE04050.1"/>
    <property type="molecule type" value="Genomic_DNA"/>
</dbReference>
<evidence type="ECO:0000313" key="2">
    <source>
        <dbReference type="EMBL" id="GFE04050.1"/>
    </source>
</evidence>
<sequence>MPVSVEDLKRRFPQPGGEFVLRLDEFPFPELYQLVGNGELLALRTTEVRAEELTVLGTVAVLGGPEVVVTLRFAADAANQYVTGLTARHDAAEGETLDVVAMADAWGLDLTGAPRAFVPGIRRVTAQYDSLALGRVVITAETEHVRIVFAGPRAGDGLVCLVGVKDSDVHLSDLPHIGAEIPGGDEVGVQGVELIAAPGEVTAEQATLINTAVAEAVDGGGTFWPLLPEDRALGAGLWVGAAYVLPGGGPRVWLVRLVPEVSWQDFPAIRLGRFTVSKFGLGWSSGGGSGGGGRLGSLFDVDIDLGWLRIELPDLGFDFALPDVGPVDIVRRLPALSLQLGGGRVLRFDIPRVEMDLPGFPGLPQPRELTGWWRDGSPLTLPDLAALLGLELPELPDIFPTVPSLGLRLDLSSGAIAFSGASDWLRLVFAGLPLGSDRWSKLGLIGFPRLQATLGDLPFLGEFFSDKGIDLSAFGLFGGPDWPTAPQLDLLNGWISDLVGAVEWPRLPGNPLAGLSLGLGWTFPSAPSRLDWSLPWPTGGGGGGGGTSWRDLLPPLRFGDWSIPRVGLDWLPDWVLSLTFDPDFDLGDAHIELTGLGFELDLGERRLRPILPDVVLTVGDSRLVFKLPGDVPGPPWPKRLTAVWQHASGVTAQDLAGALGLALPELPPMLTPKVYEVGLHLDLDDDLLLLAARTERCGWMLASQPVDNTAPKRRRYAMAVRAAVEARASQLPLVGECITLDNDIALTGVQFGYASAAWPQGQVERVNDELDEIAGIIGDGSGSGGDGGEGEARALAVPAAVARPSLPRLLDEPLQPGVLIWALLYVGDEELPPLVLRLDSRPGSALALGTPAPVDGVVLGRERIRSYEDRERSSQDVGRVFGPVRIRKVGLGYRRDVLFVAFDATLSLGPVQLDTVGLGLGLDKDYRLTPVLQGAGLRIDVPPLKVTGALVVRDDEKYAVYITGAIAVETGFFAMEAAGSYARSVDGWSSVFLFGEIAARDGGALFGPPAFTVTGLSGGFGVNSTVRVPEITQLDEFPLVNRLGAGPDGTGPAQMLERLNDWVRPAEGRYWGAIGVQFTSFQFIAARALALVEFGDDLKVMLLGRTSITFPKGAPYTHARLNIDLKLAYVRSQGLLSLDAVVGPGSFVYDPAVQLTGGIAVYIWTAGPHAGDFVITAGGYHPRFRVPDHYPVPARLGFVWAPDSKIMVKAEVYTALTPNAFMVGGRLAATYASGLLSAWFTAYIDILVQWRPFSLEADLGISIGVAFTIKVWFVKVRVSIEVGIDLSLWMPPLGGRATVKVWFISFSFDIGAKRKPLDAAKWPEVREQLPEPLSITPLGGLLADVDPGELAARRAEQAPALIAAAGFAAAVETVIPATQIYLNDEPYESAGSPDDRISIRPMRERESITSEFRITVRKGTSTHYRDFDIEILRRDAPTALWGTPLDRPDQALDGPDLLAGQLCGLRLAVPEADSAGELGPVTSKALSITPVTPHGHTPLRNGDPQGPVPLIDTVDSIETIAEGIDAATKDNRAAAYGALHRLGLAPGAAGASLRQYADDARDYLVSRPLTTNAR</sequence>
<dbReference type="Pfam" id="PF20248">
    <property type="entry name" value="DUF6603"/>
    <property type="match status" value="1"/>
</dbReference>
<reference evidence="2 3" key="1">
    <citation type="submission" date="2019-12" db="EMBL/GenBank/DDBJ databases">
        <title>Whole genome shotgun sequence of Streptomyces caniferus NBRC 15389.</title>
        <authorList>
            <person name="Ichikawa N."/>
            <person name="Kimura A."/>
            <person name="Kitahashi Y."/>
            <person name="Komaki H."/>
            <person name="Tamura T."/>
        </authorList>
    </citation>
    <scope>NUCLEOTIDE SEQUENCE [LARGE SCALE GENOMIC DNA]</scope>
    <source>
        <strain evidence="2 3">NBRC 15389</strain>
    </source>
</reference>